<accession>A0ABY5H0R6</accession>
<dbReference type="EMBL" id="CP073344">
    <property type="protein sequence ID" value="UTW04716.1"/>
    <property type="molecule type" value="Genomic_DNA"/>
</dbReference>
<dbReference type="InterPro" id="IPR011008">
    <property type="entry name" value="Dimeric_a/b-barrel"/>
</dbReference>
<dbReference type="Proteomes" id="UP001059950">
    <property type="component" value="Chromosome"/>
</dbReference>
<dbReference type="PANTHER" id="PTHR41521">
    <property type="match status" value="1"/>
</dbReference>
<dbReference type="Gene3D" id="3.30.70.100">
    <property type="match status" value="1"/>
</dbReference>
<dbReference type="Pfam" id="PF07045">
    <property type="entry name" value="DUF1330"/>
    <property type="match status" value="1"/>
</dbReference>
<dbReference type="InterPro" id="IPR010753">
    <property type="entry name" value="DUF1330"/>
</dbReference>
<protein>
    <submittedName>
        <fullName evidence="2">DUF1330 domain-containing protein</fullName>
    </submittedName>
</protein>
<keyword evidence="3" id="KW-1185">Reference proteome</keyword>
<dbReference type="PANTHER" id="PTHR41521:SF4">
    <property type="entry name" value="BLR0684 PROTEIN"/>
    <property type="match status" value="1"/>
</dbReference>
<proteinExistence type="predicted"/>
<gene>
    <name evidence="2" type="ORF">KDX31_06875</name>
</gene>
<evidence type="ECO:0000313" key="2">
    <source>
        <dbReference type="EMBL" id="UTW04716.1"/>
    </source>
</evidence>
<evidence type="ECO:0000259" key="1">
    <source>
        <dbReference type="Pfam" id="PF07045"/>
    </source>
</evidence>
<sequence>MSAYFVFNYQINNREAYNPYLAEVPNTIEAYGGEILAADFESEAIEGDVKHVAVVLKFASKEAAKKWYQSPEYQNIIKLRLNNADGIAALANGIDN</sequence>
<organism evidence="2 3">
    <name type="scientific">Amphritea atlantica</name>
    <dbReference type="NCBI Taxonomy" id="355243"/>
    <lineage>
        <taxon>Bacteria</taxon>
        <taxon>Pseudomonadati</taxon>
        <taxon>Pseudomonadota</taxon>
        <taxon>Gammaproteobacteria</taxon>
        <taxon>Oceanospirillales</taxon>
        <taxon>Oceanospirillaceae</taxon>
        <taxon>Amphritea</taxon>
    </lineage>
</organism>
<feature type="domain" description="DUF1330" evidence="1">
    <location>
        <begin position="2"/>
        <end position="91"/>
    </location>
</feature>
<name>A0ABY5H0R6_9GAMM</name>
<dbReference type="SUPFAM" id="SSF54909">
    <property type="entry name" value="Dimeric alpha+beta barrel"/>
    <property type="match status" value="1"/>
</dbReference>
<reference evidence="2" key="1">
    <citation type="submission" date="2021-04" db="EMBL/GenBank/DDBJ databases">
        <title>Oceanospirillales bacteria with DddD are important DMSP degraders in coastal seawater.</title>
        <authorList>
            <person name="Liu J."/>
        </authorList>
    </citation>
    <scope>NUCLEOTIDE SEQUENCE</scope>
    <source>
        <strain evidence="2">GY6</strain>
    </source>
</reference>
<evidence type="ECO:0000313" key="3">
    <source>
        <dbReference type="Proteomes" id="UP001059950"/>
    </source>
</evidence>